<gene>
    <name evidence="3" type="ORF">EAH82_02950</name>
</gene>
<dbReference type="OrthoDB" id="8678477at2"/>
<evidence type="ECO:0000313" key="4">
    <source>
        <dbReference type="Proteomes" id="UP000319212"/>
    </source>
</evidence>
<dbReference type="InterPro" id="IPR042100">
    <property type="entry name" value="Bug_dom1"/>
</dbReference>
<feature type="signal peptide" evidence="2">
    <location>
        <begin position="1"/>
        <end position="25"/>
    </location>
</feature>
<keyword evidence="2" id="KW-0732">Signal</keyword>
<comment type="similarity">
    <text evidence="1">Belongs to the UPF0065 (bug) family.</text>
</comment>
<proteinExistence type="inferred from homology"/>
<dbReference type="PIRSF" id="PIRSF017082">
    <property type="entry name" value="YflP"/>
    <property type="match status" value="1"/>
</dbReference>
<dbReference type="Pfam" id="PF03401">
    <property type="entry name" value="TctC"/>
    <property type="match status" value="1"/>
</dbReference>
<dbReference type="PANTHER" id="PTHR42928:SF5">
    <property type="entry name" value="BLR1237 PROTEIN"/>
    <property type="match status" value="1"/>
</dbReference>
<reference evidence="3 4" key="1">
    <citation type="journal article" date="2019" name="Environ. Microbiol.">
        <title>Species interactions and distinct microbial communities in high Arctic permafrost affected cryosols are associated with the CH4 and CO2 gas fluxes.</title>
        <authorList>
            <person name="Altshuler I."/>
            <person name="Hamel J."/>
            <person name="Turney S."/>
            <person name="Magnuson E."/>
            <person name="Levesque R."/>
            <person name="Greer C."/>
            <person name="Whyte L.G."/>
        </authorList>
    </citation>
    <scope>NUCLEOTIDE SEQUENCE [LARGE SCALE GENOMIC DNA]</scope>
    <source>
        <strain evidence="3 4">S06.C</strain>
    </source>
</reference>
<dbReference type="InterPro" id="IPR005064">
    <property type="entry name" value="BUG"/>
</dbReference>
<name>A0A502E223_9BURK</name>
<feature type="chain" id="PRO_5021371668" evidence="2">
    <location>
        <begin position="26"/>
        <end position="323"/>
    </location>
</feature>
<dbReference type="RefSeq" id="WP_140838424.1">
    <property type="nucleotide sequence ID" value="NZ_RCZI01000001.1"/>
</dbReference>
<organism evidence="3 4">
    <name type="scientific">Variovorax guangxiensis</name>
    <dbReference type="NCBI Taxonomy" id="1775474"/>
    <lineage>
        <taxon>Bacteria</taxon>
        <taxon>Pseudomonadati</taxon>
        <taxon>Pseudomonadota</taxon>
        <taxon>Betaproteobacteria</taxon>
        <taxon>Burkholderiales</taxon>
        <taxon>Comamonadaceae</taxon>
        <taxon>Variovorax</taxon>
    </lineage>
</organism>
<dbReference type="Proteomes" id="UP000319212">
    <property type="component" value="Unassembled WGS sequence"/>
</dbReference>
<dbReference type="PROSITE" id="PS51318">
    <property type="entry name" value="TAT"/>
    <property type="match status" value="1"/>
</dbReference>
<dbReference type="Gene3D" id="3.40.190.10">
    <property type="entry name" value="Periplasmic binding protein-like II"/>
    <property type="match status" value="1"/>
</dbReference>
<evidence type="ECO:0000256" key="1">
    <source>
        <dbReference type="ARBA" id="ARBA00006987"/>
    </source>
</evidence>
<dbReference type="CDD" id="cd07012">
    <property type="entry name" value="PBP2_Bug_TTT"/>
    <property type="match status" value="1"/>
</dbReference>
<accession>A0A502E223</accession>
<dbReference type="PANTHER" id="PTHR42928">
    <property type="entry name" value="TRICARBOXYLATE-BINDING PROTEIN"/>
    <property type="match status" value="1"/>
</dbReference>
<dbReference type="InterPro" id="IPR006311">
    <property type="entry name" value="TAT_signal"/>
</dbReference>
<sequence>MKRHLTRRSLLIAIAVATAAPLAFAQAYPDKPITLVVPYPAGASVDRIGRALAVELGKRLQGSVVVENVGGASGTLGAKKVQRAQADGYTLLLGSVNDLIVGPAALKSGYSIRNFTPIAKLSTNSTVLVAHTGLAASNVDELTAMVARAEEPLLIGATGVAMIQTIGGTLIADAAGFKVSPVVYKGGAPLLNDLMGGQVQVGTMALTGALPMIRAGKLKALGIISARRDPTAPEIPTVNESKTVKGAEADLWTGLFGPANLPAPVVARLAAAMREVLADPTYQAGEFKAGSIASEPGDPKAFQEYLQREESRLSPLLANLKVE</sequence>
<dbReference type="AlphaFoldDB" id="A0A502E223"/>
<evidence type="ECO:0000313" key="3">
    <source>
        <dbReference type="EMBL" id="TPG30460.1"/>
    </source>
</evidence>
<protein>
    <submittedName>
        <fullName evidence="3">Tripartite tricarboxylate transporter substrate binding protein</fullName>
    </submittedName>
</protein>
<evidence type="ECO:0000256" key="2">
    <source>
        <dbReference type="SAM" id="SignalP"/>
    </source>
</evidence>
<dbReference type="EMBL" id="RCZI01000001">
    <property type="protein sequence ID" value="TPG30460.1"/>
    <property type="molecule type" value="Genomic_DNA"/>
</dbReference>
<dbReference type="Gene3D" id="3.40.190.150">
    <property type="entry name" value="Bordetella uptake gene, domain 1"/>
    <property type="match status" value="1"/>
</dbReference>
<comment type="caution">
    <text evidence="3">The sequence shown here is derived from an EMBL/GenBank/DDBJ whole genome shotgun (WGS) entry which is preliminary data.</text>
</comment>
<dbReference type="SUPFAM" id="SSF53850">
    <property type="entry name" value="Periplasmic binding protein-like II"/>
    <property type="match status" value="1"/>
</dbReference>